<accession>A0A383DM04</accession>
<evidence type="ECO:0008006" key="2">
    <source>
        <dbReference type="Google" id="ProtNLM"/>
    </source>
</evidence>
<dbReference type="PANTHER" id="PTHR12873">
    <property type="entry name" value="T7-LIKE MITOCHONDRIAL DNA HELICASE"/>
    <property type="match status" value="1"/>
</dbReference>
<dbReference type="PANTHER" id="PTHR12873:SF0">
    <property type="entry name" value="TWINKLE MTDNA HELICASE"/>
    <property type="match status" value="1"/>
</dbReference>
<evidence type="ECO:0000313" key="1">
    <source>
        <dbReference type="EMBL" id="SVE45532.1"/>
    </source>
</evidence>
<gene>
    <name evidence="1" type="ORF">METZ01_LOCUS498386</name>
</gene>
<dbReference type="GO" id="GO:0043139">
    <property type="term" value="F:5'-3' DNA helicase activity"/>
    <property type="evidence" value="ECO:0007669"/>
    <property type="project" value="InterPro"/>
</dbReference>
<dbReference type="EMBL" id="UINC01218489">
    <property type="protein sequence ID" value="SVE45532.1"/>
    <property type="molecule type" value="Genomic_DNA"/>
</dbReference>
<reference evidence="1" key="1">
    <citation type="submission" date="2018-05" db="EMBL/GenBank/DDBJ databases">
        <authorList>
            <person name="Lanie J.A."/>
            <person name="Ng W.-L."/>
            <person name="Kazmierczak K.M."/>
            <person name="Andrzejewski T.M."/>
            <person name="Davidsen T.M."/>
            <person name="Wayne K.J."/>
            <person name="Tettelin H."/>
            <person name="Glass J.I."/>
            <person name="Rusch D."/>
            <person name="Podicherti R."/>
            <person name="Tsui H.-C.T."/>
            <person name="Winkler M.E."/>
        </authorList>
    </citation>
    <scope>NUCLEOTIDE SEQUENCE</scope>
</reference>
<sequence length="121" mass="13735">QLTKIRRFARNHCLTIVLVCHPTKLRKEDSGRYEGGFAPPSAYQIAGSASFRSKADAIFCVHRPKYGQTDENGVVELHIQKVKKKYLGKVGMTQIFYQFYTGTYGSYPDPDYPFNTEGFVS</sequence>
<proteinExistence type="predicted"/>
<feature type="non-terminal residue" evidence="1">
    <location>
        <position position="1"/>
    </location>
</feature>
<dbReference type="GO" id="GO:0003697">
    <property type="term" value="F:single-stranded DNA binding"/>
    <property type="evidence" value="ECO:0007669"/>
    <property type="project" value="InterPro"/>
</dbReference>
<dbReference type="InterPro" id="IPR027032">
    <property type="entry name" value="Twinkle-like"/>
</dbReference>
<organism evidence="1">
    <name type="scientific">marine metagenome</name>
    <dbReference type="NCBI Taxonomy" id="408172"/>
    <lineage>
        <taxon>unclassified sequences</taxon>
        <taxon>metagenomes</taxon>
        <taxon>ecological metagenomes</taxon>
    </lineage>
</organism>
<protein>
    <recommendedName>
        <fullName evidence="2">SF4 helicase domain-containing protein</fullName>
    </recommendedName>
</protein>
<dbReference type="AlphaFoldDB" id="A0A383DM04"/>
<dbReference type="InterPro" id="IPR027417">
    <property type="entry name" value="P-loop_NTPase"/>
</dbReference>
<name>A0A383DM04_9ZZZZ</name>
<dbReference type="Gene3D" id="3.40.50.300">
    <property type="entry name" value="P-loop containing nucleotide triphosphate hydrolases"/>
    <property type="match status" value="1"/>
</dbReference>